<dbReference type="Proteomes" id="UP000807504">
    <property type="component" value="Unassembled WGS sequence"/>
</dbReference>
<feature type="region of interest" description="Disordered" evidence="1">
    <location>
        <begin position="36"/>
        <end position="100"/>
    </location>
</feature>
<feature type="signal peptide" evidence="2">
    <location>
        <begin position="1"/>
        <end position="24"/>
    </location>
</feature>
<evidence type="ECO:0000313" key="3">
    <source>
        <dbReference type="EMBL" id="KAF8773137.1"/>
    </source>
</evidence>
<evidence type="ECO:0000256" key="1">
    <source>
        <dbReference type="SAM" id="MobiDB-lite"/>
    </source>
</evidence>
<comment type="caution">
    <text evidence="3">The sequence shown here is derived from an EMBL/GenBank/DDBJ whole genome shotgun (WGS) entry which is preliminary data.</text>
</comment>
<dbReference type="EMBL" id="JABXBU010002227">
    <property type="protein sequence ID" value="KAF8773137.1"/>
    <property type="molecule type" value="Genomic_DNA"/>
</dbReference>
<keyword evidence="2" id="KW-0732">Signal</keyword>
<feature type="compositionally biased region" description="Low complexity" evidence="1">
    <location>
        <begin position="44"/>
        <end position="64"/>
    </location>
</feature>
<gene>
    <name evidence="3" type="ORF">HNY73_015821</name>
</gene>
<sequence length="192" mass="21599">MYNFRSKLLILLLVILLIVPAVYCFSLFSLDSEEKVDEGQNGATQTTVTDMTPTTKMNDIATDSSIDDDSASDSTENEDVSTKGSMTGDDDTTKSPAANDDSISWPVIMIVEDHSSLINAKSESDSRRVDSSNKWLVINKRTSIRKVEEDTHDFGKNRKVLNEDKTEELRVYRDNFHTVVKNEIDLTNILRL</sequence>
<protein>
    <submittedName>
        <fullName evidence="3">Uncharacterized protein</fullName>
    </submittedName>
</protein>
<reference evidence="3" key="2">
    <citation type="submission" date="2020-06" db="EMBL/GenBank/DDBJ databases">
        <authorList>
            <person name="Sheffer M."/>
        </authorList>
    </citation>
    <scope>NUCLEOTIDE SEQUENCE</scope>
</reference>
<feature type="chain" id="PRO_5035837690" evidence="2">
    <location>
        <begin position="25"/>
        <end position="192"/>
    </location>
</feature>
<name>A0A8T0EGX9_ARGBR</name>
<accession>A0A8T0EGX9</accession>
<feature type="compositionally biased region" description="Acidic residues" evidence="1">
    <location>
        <begin position="65"/>
        <end position="79"/>
    </location>
</feature>
<organism evidence="3 4">
    <name type="scientific">Argiope bruennichi</name>
    <name type="common">Wasp spider</name>
    <name type="synonym">Aranea bruennichi</name>
    <dbReference type="NCBI Taxonomy" id="94029"/>
    <lineage>
        <taxon>Eukaryota</taxon>
        <taxon>Metazoa</taxon>
        <taxon>Ecdysozoa</taxon>
        <taxon>Arthropoda</taxon>
        <taxon>Chelicerata</taxon>
        <taxon>Arachnida</taxon>
        <taxon>Araneae</taxon>
        <taxon>Araneomorphae</taxon>
        <taxon>Entelegynae</taxon>
        <taxon>Araneoidea</taxon>
        <taxon>Araneidae</taxon>
        <taxon>Argiope</taxon>
    </lineage>
</organism>
<keyword evidence="4" id="KW-1185">Reference proteome</keyword>
<proteinExistence type="predicted"/>
<evidence type="ECO:0000313" key="4">
    <source>
        <dbReference type="Proteomes" id="UP000807504"/>
    </source>
</evidence>
<evidence type="ECO:0000256" key="2">
    <source>
        <dbReference type="SAM" id="SignalP"/>
    </source>
</evidence>
<dbReference type="AlphaFoldDB" id="A0A8T0EGX9"/>
<reference evidence="3" key="1">
    <citation type="journal article" date="2020" name="bioRxiv">
        <title>Chromosome-level reference genome of the European wasp spider Argiope bruennichi: a resource for studies on range expansion and evolutionary adaptation.</title>
        <authorList>
            <person name="Sheffer M.M."/>
            <person name="Hoppe A."/>
            <person name="Krehenwinkel H."/>
            <person name="Uhl G."/>
            <person name="Kuss A.W."/>
            <person name="Jensen L."/>
            <person name="Jensen C."/>
            <person name="Gillespie R.G."/>
            <person name="Hoff K.J."/>
            <person name="Prost S."/>
        </authorList>
    </citation>
    <scope>NUCLEOTIDE SEQUENCE</scope>
</reference>